<dbReference type="InterPro" id="IPR051312">
    <property type="entry name" value="Diverse_Substr_Oxidored"/>
</dbReference>
<keyword evidence="3" id="KW-0560">Oxidoreductase</keyword>
<feature type="domain" description="CO dehydrogenase flavoprotein C-terminal" evidence="4">
    <location>
        <begin position="14"/>
        <end position="118"/>
    </location>
</feature>
<evidence type="ECO:0000256" key="2">
    <source>
        <dbReference type="ARBA" id="ARBA00022827"/>
    </source>
</evidence>
<keyword evidence="1" id="KW-0285">Flavoprotein</keyword>
<keyword evidence="2" id="KW-0274">FAD</keyword>
<sequence length="122" mass="13071">TEIQIPNPLPHTRGVYLKLPARSMVDLAVVGAAIVITLDDKEKTIADAKIVLGAVAPTPIRAHRAEDIIKGKAISNKLIEEAAEAAAEEAKPISDLRGSASYRKEMVKVLTTRGIRQLITPA</sequence>
<dbReference type="InterPro" id="IPR036683">
    <property type="entry name" value="CO_DH_flav_C_dom_sf"/>
</dbReference>
<evidence type="ECO:0000256" key="3">
    <source>
        <dbReference type="ARBA" id="ARBA00023002"/>
    </source>
</evidence>
<feature type="non-terminal residue" evidence="5">
    <location>
        <position position="1"/>
    </location>
</feature>
<dbReference type="GO" id="GO:0016491">
    <property type="term" value="F:oxidoreductase activity"/>
    <property type="evidence" value="ECO:0007669"/>
    <property type="project" value="UniProtKB-KW"/>
</dbReference>
<name>X1U1D4_9ZZZZ</name>
<evidence type="ECO:0000256" key="1">
    <source>
        <dbReference type="ARBA" id="ARBA00022630"/>
    </source>
</evidence>
<protein>
    <recommendedName>
        <fullName evidence="4">CO dehydrogenase flavoprotein C-terminal domain-containing protein</fullName>
    </recommendedName>
</protein>
<organism evidence="5">
    <name type="scientific">marine sediment metagenome</name>
    <dbReference type="NCBI Taxonomy" id="412755"/>
    <lineage>
        <taxon>unclassified sequences</taxon>
        <taxon>metagenomes</taxon>
        <taxon>ecological metagenomes</taxon>
    </lineage>
</organism>
<dbReference type="AlphaFoldDB" id="X1U1D4"/>
<dbReference type="EMBL" id="BARW01009959">
    <property type="protein sequence ID" value="GAI86084.1"/>
    <property type="molecule type" value="Genomic_DNA"/>
</dbReference>
<dbReference type="Pfam" id="PF03450">
    <property type="entry name" value="CO_deh_flav_C"/>
    <property type="match status" value="1"/>
</dbReference>
<proteinExistence type="predicted"/>
<gene>
    <name evidence="5" type="ORF">S12H4_19809</name>
</gene>
<dbReference type="InterPro" id="IPR005107">
    <property type="entry name" value="CO_DH_flav_C"/>
</dbReference>
<dbReference type="Gene3D" id="3.30.390.50">
    <property type="entry name" value="CO dehydrogenase flavoprotein, C-terminal domain"/>
    <property type="match status" value="1"/>
</dbReference>
<dbReference type="PANTHER" id="PTHR42659:SF2">
    <property type="entry name" value="XANTHINE DEHYDROGENASE SUBUNIT C-RELATED"/>
    <property type="match status" value="1"/>
</dbReference>
<dbReference type="SUPFAM" id="SSF55447">
    <property type="entry name" value="CO dehydrogenase flavoprotein C-terminal domain-like"/>
    <property type="match status" value="1"/>
</dbReference>
<reference evidence="5" key="1">
    <citation type="journal article" date="2014" name="Front. Microbiol.">
        <title>High frequency of phylogenetically diverse reductive dehalogenase-homologous genes in deep subseafloor sedimentary metagenomes.</title>
        <authorList>
            <person name="Kawai M."/>
            <person name="Futagami T."/>
            <person name="Toyoda A."/>
            <person name="Takaki Y."/>
            <person name="Nishi S."/>
            <person name="Hori S."/>
            <person name="Arai W."/>
            <person name="Tsubouchi T."/>
            <person name="Morono Y."/>
            <person name="Uchiyama I."/>
            <person name="Ito T."/>
            <person name="Fujiyama A."/>
            <person name="Inagaki F."/>
            <person name="Takami H."/>
        </authorList>
    </citation>
    <scope>NUCLEOTIDE SEQUENCE</scope>
    <source>
        <strain evidence="5">Expedition CK06-06</strain>
    </source>
</reference>
<evidence type="ECO:0000259" key="4">
    <source>
        <dbReference type="SMART" id="SM01092"/>
    </source>
</evidence>
<dbReference type="SMART" id="SM01092">
    <property type="entry name" value="CO_deh_flav_C"/>
    <property type="match status" value="1"/>
</dbReference>
<comment type="caution">
    <text evidence="5">The sequence shown here is derived from an EMBL/GenBank/DDBJ whole genome shotgun (WGS) entry which is preliminary data.</text>
</comment>
<dbReference type="PANTHER" id="PTHR42659">
    <property type="entry name" value="XANTHINE DEHYDROGENASE SUBUNIT C-RELATED"/>
    <property type="match status" value="1"/>
</dbReference>
<accession>X1U1D4</accession>
<evidence type="ECO:0000313" key="5">
    <source>
        <dbReference type="EMBL" id="GAI86084.1"/>
    </source>
</evidence>